<organism evidence="2 3">
    <name type="scientific">Trametes pubescens</name>
    <name type="common">White-rot fungus</name>
    <dbReference type="NCBI Taxonomy" id="154538"/>
    <lineage>
        <taxon>Eukaryota</taxon>
        <taxon>Fungi</taxon>
        <taxon>Dikarya</taxon>
        <taxon>Basidiomycota</taxon>
        <taxon>Agaricomycotina</taxon>
        <taxon>Agaricomycetes</taxon>
        <taxon>Polyporales</taxon>
        <taxon>Polyporaceae</taxon>
        <taxon>Trametes</taxon>
    </lineage>
</organism>
<dbReference type="OrthoDB" id="2747971at2759"/>
<evidence type="ECO:0000313" key="3">
    <source>
        <dbReference type="Proteomes" id="UP000184267"/>
    </source>
</evidence>
<keyword evidence="3" id="KW-1185">Reference proteome</keyword>
<dbReference type="Proteomes" id="UP000184267">
    <property type="component" value="Unassembled WGS sequence"/>
</dbReference>
<comment type="caution">
    <text evidence="2">The sequence shown here is derived from an EMBL/GenBank/DDBJ whole genome shotgun (WGS) entry which is preliminary data.</text>
</comment>
<dbReference type="STRING" id="154538.A0A1M2VDA0"/>
<evidence type="ECO:0000256" key="1">
    <source>
        <dbReference type="SAM" id="MobiDB-lite"/>
    </source>
</evidence>
<accession>A0A1M2VDA0</accession>
<dbReference type="AlphaFoldDB" id="A0A1M2VDA0"/>
<name>A0A1M2VDA0_TRAPU</name>
<proteinExistence type="predicted"/>
<sequence length="493" mass="54613">MSKHYDIDTVEKLKASLRYWQSFCILDAHIPLTKAVATLNTPERVVEARQDYAGRWVLCPVGQKHKKPAIFYTAAVWRWNSDLETGNYVPEGETAPAKLAESRVQTAPGSLCQFSYAFDTNHNKVLWEAQQTFETYMKDIPGFNKSKKLRRAWQDGSDTSRTVYVMSSQMFLKRTPSHSKKEADVEYPLHPWIETVKRTTSYFPNPDRPEFLEPSRGHLVSISECDPPHIRTGDLVWITFFAEFIIGLNNWSTAFTPFEIIRVGAVTPDLVGDGLSGAAEEDVPRPRLGAGFKLMSTEAFTADSAMTIRPKSVAVNTFTAVTATPTQSSTIDVSLLTATTTESPEVDSSHESGEVFFGPDDARSNHWELIEVEVNASRSPTPPTPVEWPTSPARPGEYDMFIDYEAVEDNSSVESMDVAVETEDDFLYVAPKTVAQPPSALGSMPPPSSTLGSSSSSRGKKRNVDSDVSQDGATPSLDRVTRSRSTAVRGRHV</sequence>
<reference evidence="2 3" key="1">
    <citation type="submission" date="2016-10" db="EMBL/GenBank/DDBJ databases">
        <title>Genome sequence of the basidiomycete white-rot fungus Trametes pubescens.</title>
        <authorList>
            <person name="Makela M.R."/>
            <person name="Granchi Z."/>
            <person name="Peng M."/>
            <person name="De Vries R.P."/>
            <person name="Grigoriev I."/>
            <person name="Riley R."/>
            <person name="Hilden K."/>
        </authorList>
    </citation>
    <scope>NUCLEOTIDE SEQUENCE [LARGE SCALE GENOMIC DNA]</scope>
    <source>
        <strain evidence="2 3">FBCC735</strain>
    </source>
</reference>
<feature type="region of interest" description="Disordered" evidence="1">
    <location>
        <begin position="436"/>
        <end position="493"/>
    </location>
</feature>
<protein>
    <submittedName>
        <fullName evidence="2">Uncharacterized protein</fullName>
    </submittedName>
</protein>
<evidence type="ECO:0000313" key="2">
    <source>
        <dbReference type="EMBL" id="OJT05579.1"/>
    </source>
</evidence>
<dbReference type="EMBL" id="MNAD01001426">
    <property type="protein sequence ID" value="OJT05579.1"/>
    <property type="molecule type" value="Genomic_DNA"/>
</dbReference>
<gene>
    <name evidence="2" type="ORF">TRAPUB_3592</name>
</gene>
<feature type="region of interest" description="Disordered" evidence="1">
    <location>
        <begin position="375"/>
        <end position="395"/>
    </location>
</feature>